<dbReference type="PRINTS" id="PR00369">
    <property type="entry name" value="FLAVODOXIN"/>
</dbReference>
<evidence type="ECO:0000256" key="1">
    <source>
        <dbReference type="ARBA" id="ARBA00001917"/>
    </source>
</evidence>
<dbReference type="SUPFAM" id="SSF52218">
    <property type="entry name" value="Flavoproteins"/>
    <property type="match status" value="1"/>
</dbReference>
<dbReference type="NCBIfam" id="NF005216">
    <property type="entry name" value="PRK06703.1"/>
    <property type="match status" value="1"/>
</dbReference>
<feature type="domain" description="Flavodoxin-like" evidence="8">
    <location>
        <begin position="39"/>
        <end position="179"/>
    </location>
</feature>
<dbReference type="Proteomes" id="UP000243650">
    <property type="component" value="Unassembled WGS sequence"/>
</dbReference>
<evidence type="ECO:0000256" key="7">
    <source>
        <dbReference type="ARBA" id="ARBA00022982"/>
    </source>
</evidence>
<dbReference type="PANTHER" id="PTHR42809:SF1">
    <property type="entry name" value="FLAVODOXIN 1"/>
    <property type="match status" value="1"/>
</dbReference>
<evidence type="ECO:0000256" key="2">
    <source>
        <dbReference type="ARBA" id="ARBA00003297"/>
    </source>
</evidence>
<organism evidence="9 10">
    <name type="scientific">Alkalicoccus urumqiensis</name>
    <name type="common">Bacillus urumqiensis</name>
    <dbReference type="NCBI Taxonomy" id="1548213"/>
    <lineage>
        <taxon>Bacteria</taxon>
        <taxon>Bacillati</taxon>
        <taxon>Bacillota</taxon>
        <taxon>Bacilli</taxon>
        <taxon>Bacillales</taxon>
        <taxon>Bacillaceae</taxon>
        <taxon>Alkalicoccus</taxon>
    </lineage>
</organism>
<evidence type="ECO:0000256" key="4">
    <source>
        <dbReference type="ARBA" id="ARBA00022448"/>
    </source>
</evidence>
<comment type="similarity">
    <text evidence="3">Belongs to the flavodoxin family.</text>
</comment>
<keyword evidence="10" id="KW-1185">Reference proteome</keyword>
<keyword evidence="7" id="KW-0249">Electron transport</keyword>
<comment type="caution">
    <text evidence="9">The sequence shown here is derived from an EMBL/GenBank/DDBJ whole genome shotgun (WGS) entry which is preliminary data.</text>
</comment>
<evidence type="ECO:0000256" key="6">
    <source>
        <dbReference type="ARBA" id="ARBA00022643"/>
    </source>
</evidence>
<dbReference type="GO" id="GO:0016651">
    <property type="term" value="F:oxidoreductase activity, acting on NAD(P)H"/>
    <property type="evidence" value="ECO:0007669"/>
    <property type="project" value="UniProtKB-ARBA"/>
</dbReference>
<evidence type="ECO:0000256" key="3">
    <source>
        <dbReference type="ARBA" id="ARBA00005267"/>
    </source>
</evidence>
<dbReference type="PANTHER" id="PTHR42809">
    <property type="entry name" value="FLAVODOXIN 2"/>
    <property type="match status" value="1"/>
</dbReference>
<gene>
    <name evidence="9" type="ORF">C6I21_03615</name>
</gene>
<comment type="function">
    <text evidence="2">Low-potential electron donor to a number of redox enzymes.</text>
</comment>
<dbReference type="InterPro" id="IPR008254">
    <property type="entry name" value="Flavodoxin/NO_synth"/>
</dbReference>
<keyword evidence="5" id="KW-0285">Flavoprotein</keyword>
<evidence type="ECO:0000313" key="9">
    <source>
        <dbReference type="EMBL" id="PRO66439.1"/>
    </source>
</evidence>
<dbReference type="InterPro" id="IPR050619">
    <property type="entry name" value="Flavodoxin"/>
</dbReference>
<evidence type="ECO:0000313" key="10">
    <source>
        <dbReference type="Proteomes" id="UP000243650"/>
    </source>
</evidence>
<dbReference type="OrthoDB" id="9790745at2"/>
<evidence type="ECO:0000259" key="8">
    <source>
        <dbReference type="PROSITE" id="PS50902"/>
    </source>
</evidence>
<protein>
    <submittedName>
        <fullName evidence="9">Flavodoxin</fullName>
    </submittedName>
</protein>
<dbReference type="InterPro" id="IPR029039">
    <property type="entry name" value="Flavoprotein-like_sf"/>
</dbReference>
<evidence type="ECO:0000256" key="5">
    <source>
        <dbReference type="ARBA" id="ARBA00022630"/>
    </source>
</evidence>
<proteinExistence type="inferred from homology"/>
<accession>A0A2P6MJI2</accession>
<comment type="cofactor">
    <cofactor evidence="1">
        <name>FMN</name>
        <dbReference type="ChEBI" id="CHEBI:58210"/>
    </cofactor>
</comment>
<sequence>MFSSQLLLPMEMSFSIVQEIGSGRTMEVRRSTGGLSMTVLVAYATMSGHTEELAEMIQERLEQADVTVVVKEAMDVEVSELREYELIVVGSFTWGDGDVPEEMDDLYGDLEDTDLSGLSFAVFGSGDSGYAHFAGAVDHLTDAIRQQNGTLVADSVKVDIDNDVDETEELIDAFTEQIRAAREDGRW</sequence>
<keyword evidence="4" id="KW-0813">Transport</keyword>
<dbReference type="Pfam" id="PF00258">
    <property type="entry name" value="Flavodoxin_1"/>
    <property type="match status" value="1"/>
</dbReference>
<dbReference type="Gene3D" id="3.40.50.360">
    <property type="match status" value="1"/>
</dbReference>
<dbReference type="AlphaFoldDB" id="A0A2P6MJI2"/>
<keyword evidence="6" id="KW-0288">FMN</keyword>
<name>A0A2P6MJI2_ALKUR</name>
<dbReference type="EMBL" id="PVNS01000003">
    <property type="protein sequence ID" value="PRO66439.1"/>
    <property type="molecule type" value="Genomic_DNA"/>
</dbReference>
<reference evidence="9 10" key="1">
    <citation type="submission" date="2018-03" db="EMBL/GenBank/DDBJ databases">
        <title>Bacillus urumqiensis sp. nov., a moderately haloalkaliphilic bacterium isolated from a salt lake.</title>
        <authorList>
            <person name="Zhao B."/>
            <person name="Liao Z."/>
        </authorList>
    </citation>
    <scope>NUCLEOTIDE SEQUENCE [LARGE SCALE GENOMIC DNA]</scope>
    <source>
        <strain evidence="9 10">BZ-SZ-XJ18</strain>
    </source>
</reference>
<dbReference type="InterPro" id="IPR001094">
    <property type="entry name" value="Flavdoxin-like"/>
</dbReference>
<dbReference type="GO" id="GO:0010181">
    <property type="term" value="F:FMN binding"/>
    <property type="evidence" value="ECO:0007669"/>
    <property type="project" value="InterPro"/>
</dbReference>
<dbReference type="PROSITE" id="PS50902">
    <property type="entry name" value="FLAVODOXIN_LIKE"/>
    <property type="match status" value="1"/>
</dbReference>